<keyword evidence="2 5" id="KW-0812">Transmembrane</keyword>
<dbReference type="EMBL" id="CAJPIZ010005455">
    <property type="protein sequence ID" value="CAG2108627.1"/>
    <property type="molecule type" value="Genomic_DNA"/>
</dbReference>
<feature type="transmembrane region" description="Helical" evidence="5">
    <location>
        <begin position="244"/>
        <end position="266"/>
    </location>
</feature>
<comment type="subcellular location">
    <subcellularLocation>
        <location evidence="1">Membrane</location>
        <topology evidence="1">Multi-pass membrane protein</topology>
    </subcellularLocation>
</comment>
<feature type="transmembrane region" description="Helical" evidence="5">
    <location>
        <begin position="278"/>
        <end position="298"/>
    </location>
</feature>
<dbReference type="PROSITE" id="PS50850">
    <property type="entry name" value="MFS"/>
    <property type="match status" value="1"/>
</dbReference>
<name>A0A7R9Q1R1_9ACAR</name>
<feature type="transmembrane region" description="Helical" evidence="5">
    <location>
        <begin position="359"/>
        <end position="383"/>
    </location>
</feature>
<feature type="non-terminal residue" evidence="7">
    <location>
        <position position="454"/>
    </location>
</feature>
<evidence type="ECO:0000256" key="1">
    <source>
        <dbReference type="ARBA" id="ARBA00004141"/>
    </source>
</evidence>
<evidence type="ECO:0000256" key="4">
    <source>
        <dbReference type="ARBA" id="ARBA00023136"/>
    </source>
</evidence>
<dbReference type="EMBL" id="OC860030">
    <property type="protein sequence ID" value="CAD7628197.1"/>
    <property type="molecule type" value="Genomic_DNA"/>
</dbReference>
<evidence type="ECO:0000256" key="3">
    <source>
        <dbReference type="ARBA" id="ARBA00022989"/>
    </source>
</evidence>
<dbReference type="GO" id="GO:0022857">
    <property type="term" value="F:transmembrane transporter activity"/>
    <property type="evidence" value="ECO:0007669"/>
    <property type="project" value="InterPro"/>
</dbReference>
<dbReference type="OrthoDB" id="8049622at2759"/>
<keyword evidence="8" id="KW-1185">Reference proteome</keyword>
<feature type="transmembrane region" description="Helical" evidence="5">
    <location>
        <begin position="99"/>
        <end position="121"/>
    </location>
</feature>
<evidence type="ECO:0000313" key="8">
    <source>
        <dbReference type="Proteomes" id="UP000759131"/>
    </source>
</evidence>
<feature type="domain" description="Major facilitator superfamily (MFS) profile" evidence="6">
    <location>
        <begin position="1"/>
        <end position="387"/>
    </location>
</feature>
<feature type="transmembrane region" description="Helical" evidence="5">
    <location>
        <begin position="127"/>
        <end position="145"/>
    </location>
</feature>
<sequence length="454" mass="51029">WNLVCDRSHLASMSQSLYMFGYVLGAVIFGYLSDRYGRRPIIWITIVIEILAGISSALSINIIHFMISRVILAFASNGRLLSTFMLVNECVGPKHRATIGMFIQVGWAVGYCLLPAIAYMFPNFRHMILATSIPEVLWLVWLIAVPESPRWQITHHRWDRAEHQLMKAVVINKLPLDDIHNQFEVLKNSISEEESKMNVRTNCLDLLKTPNLRRSTLIMYFTWFVNSFVYYGISLNIGDFGGNLFVSFFIAGLIEFPSYLFPIFAFKYVGRRPVTAGLMYFSGLSCFAIIPFISYPILWLRITVAMIGKFFITSSYGVVYVYAAEIYPTVIRQVGVGSCSVAARVGSMLAPFVKDLNVYTGMGVVLSLFGTLSMADGIAIHFLPETRGQHIADTLEEAELLNSIENLWESCNFSIRNGQLHGKSVPYRECSSKGGSVIVVMFGSDLHLGGFQML</sequence>
<dbReference type="AlphaFoldDB" id="A0A7R9Q1R1"/>
<proteinExistence type="predicted"/>
<dbReference type="GO" id="GO:0016020">
    <property type="term" value="C:membrane"/>
    <property type="evidence" value="ECO:0007669"/>
    <property type="project" value="UniProtKB-SubCell"/>
</dbReference>
<dbReference type="Proteomes" id="UP000759131">
    <property type="component" value="Unassembled WGS sequence"/>
</dbReference>
<evidence type="ECO:0000256" key="2">
    <source>
        <dbReference type="ARBA" id="ARBA00022692"/>
    </source>
</evidence>
<protein>
    <recommendedName>
        <fullName evidence="6">Major facilitator superfamily (MFS) profile domain-containing protein</fullName>
    </recommendedName>
</protein>
<feature type="transmembrane region" description="Helical" evidence="5">
    <location>
        <begin position="16"/>
        <end position="33"/>
    </location>
</feature>
<feature type="transmembrane region" description="Helical" evidence="5">
    <location>
        <begin position="217"/>
        <end position="238"/>
    </location>
</feature>
<reference evidence="7" key="1">
    <citation type="submission" date="2020-11" db="EMBL/GenBank/DDBJ databases">
        <authorList>
            <person name="Tran Van P."/>
        </authorList>
    </citation>
    <scope>NUCLEOTIDE SEQUENCE</scope>
</reference>
<dbReference type="SUPFAM" id="SSF103473">
    <property type="entry name" value="MFS general substrate transporter"/>
    <property type="match status" value="1"/>
</dbReference>
<dbReference type="Gene3D" id="1.20.1250.20">
    <property type="entry name" value="MFS general substrate transporter like domains"/>
    <property type="match status" value="1"/>
</dbReference>
<dbReference type="PANTHER" id="PTHR24064">
    <property type="entry name" value="SOLUTE CARRIER FAMILY 22 MEMBER"/>
    <property type="match status" value="1"/>
</dbReference>
<organism evidence="7">
    <name type="scientific">Medioppia subpectinata</name>
    <dbReference type="NCBI Taxonomy" id="1979941"/>
    <lineage>
        <taxon>Eukaryota</taxon>
        <taxon>Metazoa</taxon>
        <taxon>Ecdysozoa</taxon>
        <taxon>Arthropoda</taxon>
        <taxon>Chelicerata</taxon>
        <taxon>Arachnida</taxon>
        <taxon>Acari</taxon>
        <taxon>Acariformes</taxon>
        <taxon>Sarcoptiformes</taxon>
        <taxon>Oribatida</taxon>
        <taxon>Brachypylina</taxon>
        <taxon>Oppioidea</taxon>
        <taxon>Oppiidae</taxon>
        <taxon>Medioppia</taxon>
    </lineage>
</organism>
<dbReference type="InterPro" id="IPR020846">
    <property type="entry name" value="MFS_dom"/>
</dbReference>
<evidence type="ECO:0000256" key="5">
    <source>
        <dbReference type="SAM" id="Phobius"/>
    </source>
</evidence>
<accession>A0A7R9Q1R1</accession>
<evidence type="ECO:0000313" key="7">
    <source>
        <dbReference type="EMBL" id="CAD7628197.1"/>
    </source>
</evidence>
<dbReference type="Pfam" id="PF00083">
    <property type="entry name" value="Sugar_tr"/>
    <property type="match status" value="1"/>
</dbReference>
<feature type="transmembrane region" description="Helical" evidence="5">
    <location>
        <begin position="40"/>
        <end position="60"/>
    </location>
</feature>
<dbReference type="CDD" id="cd17317">
    <property type="entry name" value="MFS_SLC22"/>
    <property type="match status" value="1"/>
</dbReference>
<gene>
    <name evidence="7" type="ORF">OSB1V03_LOCUS8619</name>
</gene>
<keyword evidence="3 5" id="KW-1133">Transmembrane helix</keyword>
<evidence type="ECO:0000259" key="6">
    <source>
        <dbReference type="PROSITE" id="PS50850"/>
    </source>
</evidence>
<dbReference type="InterPro" id="IPR005828">
    <property type="entry name" value="MFS_sugar_transport-like"/>
</dbReference>
<dbReference type="InterPro" id="IPR036259">
    <property type="entry name" value="MFS_trans_sf"/>
</dbReference>
<feature type="transmembrane region" description="Helical" evidence="5">
    <location>
        <begin position="304"/>
        <end position="322"/>
    </location>
</feature>
<keyword evidence="4 5" id="KW-0472">Membrane</keyword>